<dbReference type="PROSITE" id="PS00012">
    <property type="entry name" value="PHOSPHOPANTETHEINE"/>
    <property type="match status" value="1"/>
</dbReference>
<dbReference type="AlphaFoldDB" id="A0A2A5JJK0"/>
<gene>
    <name evidence="4" type="ORF">CEX98_22285</name>
</gene>
<proteinExistence type="predicted"/>
<keyword evidence="1" id="KW-0596">Phosphopantetheine</keyword>
<dbReference type="GO" id="GO:0043041">
    <property type="term" value="P:amino acid activation for nonribosomal peptide biosynthetic process"/>
    <property type="evidence" value="ECO:0007669"/>
    <property type="project" value="TreeGrafter"/>
</dbReference>
<evidence type="ECO:0000313" key="4">
    <source>
        <dbReference type="EMBL" id="PCK29549.1"/>
    </source>
</evidence>
<dbReference type="InterPro" id="IPR036736">
    <property type="entry name" value="ACP-like_sf"/>
</dbReference>
<dbReference type="PANTHER" id="PTHR45527">
    <property type="entry name" value="NONRIBOSOMAL PEPTIDE SYNTHETASE"/>
    <property type="match status" value="1"/>
</dbReference>
<accession>A0A2A5JJK0</accession>
<dbReference type="PROSITE" id="PS50075">
    <property type="entry name" value="CARRIER"/>
    <property type="match status" value="1"/>
</dbReference>
<dbReference type="Proteomes" id="UP000228621">
    <property type="component" value="Unassembled WGS sequence"/>
</dbReference>
<reference evidence="5" key="1">
    <citation type="journal article" date="2019" name="Genome Announc.">
        <title>Draft Genome Sequence of Pseudoalteromonas piscicida Strain 36Y ROTHPW, an Hypersaline Seawater Isolate from the South Coast of Sonora, Mexico.</title>
        <authorList>
            <person name="Sanchez-Diaz R."/>
            <person name="Molina-Garza Z.J."/>
            <person name="Cruz-Suarez L.E."/>
            <person name="Selvin J."/>
            <person name="Kiran G.S."/>
            <person name="Ibarra-Gamez J.C."/>
            <person name="Gomez-Gil B."/>
            <person name="Galaviz-Silva L."/>
        </authorList>
    </citation>
    <scope>NUCLEOTIDE SEQUENCE [LARGE SCALE GENOMIC DNA]</scope>
    <source>
        <strain evidence="5">36Y_RITHPW</strain>
    </source>
</reference>
<name>A0A2A5JJK0_PSEO7</name>
<dbReference type="PANTHER" id="PTHR45527:SF1">
    <property type="entry name" value="FATTY ACID SYNTHASE"/>
    <property type="match status" value="1"/>
</dbReference>
<organism evidence="4 5">
    <name type="scientific">Pseudoalteromonas piscicida</name>
    <dbReference type="NCBI Taxonomy" id="43662"/>
    <lineage>
        <taxon>Bacteria</taxon>
        <taxon>Pseudomonadati</taxon>
        <taxon>Pseudomonadota</taxon>
        <taxon>Gammaproteobacteria</taxon>
        <taxon>Alteromonadales</taxon>
        <taxon>Pseudoalteromonadaceae</taxon>
        <taxon>Pseudoalteromonas</taxon>
    </lineage>
</organism>
<dbReference type="RefSeq" id="WP_143484399.1">
    <property type="nucleotide sequence ID" value="NZ_NKHF01000178.1"/>
</dbReference>
<feature type="domain" description="Carrier" evidence="3">
    <location>
        <begin position="1"/>
        <end position="53"/>
    </location>
</feature>
<evidence type="ECO:0000259" key="3">
    <source>
        <dbReference type="PROSITE" id="PS50075"/>
    </source>
</evidence>
<comment type="caution">
    <text evidence="4">The sequence shown here is derived from an EMBL/GenBank/DDBJ whole genome shotgun (WGS) entry which is preliminary data.</text>
</comment>
<dbReference type="Gene3D" id="1.10.1200.10">
    <property type="entry name" value="ACP-like"/>
    <property type="match status" value="1"/>
</dbReference>
<evidence type="ECO:0000256" key="2">
    <source>
        <dbReference type="ARBA" id="ARBA00022553"/>
    </source>
</evidence>
<dbReference type="EMBL" id="NKHF01000178">
    <property type="protein sequence ID" value="PCK29549.1"/>
    <property type="molecule type" value="Genomic_DNA"/>
</dbReference>
<keyword evidence="2" id="KW-0597">Phosphoprotein</keyword>
<dbReference type="GO" id="GO:0031177">
    <property type="term" value="F:phosphopantetheine binding"/>
    <property type="evidence" value="ECO:0007669"/>
    <property type="project" value="TreeGrafter"/>
</dbReference>
<protein>
    <recommendedName>
        <fullName evidence="3">Carrier domain-containing protein</fullName>
    </recommendedName>
</protein>
<dbReference type="OrthoDB" id="9757559at2"/>
<dbReference type="SUPFAM" id="SSF47336">
    <property type="entry name" value="ACP-like"/>
    <property type="match status" value="1"/>
</dbReference>
<evidence type="ECO:0000313" key="5">
    <source>
        <dbReference type="Proteomes" id="UP000228621"/>
    </source>
</evidence>
<dbReference type="InterPro" id="IPR006162">
    <property type="entry name" value="Ppantetheine_attach_site"/>
</dbReference>
<dbReference type="GO" id="GO:0005737">
    <property type="term" value="C:cytoplasm"/>
    <property type="evidence" value="ECO:0007669"/>
    <property type="project" value="TreeGrafter"/>
</dbReference>
<keyword evidence="5" id="KW-1185">Reference proteome</keyword>
<dbReference type="InterPro" id="IPR009081">
    <property type="entry name" value="PP-bd_ACP"/>
</dbReference>
<sequence length="62" mass="7003">GIHDDFFELGGNSLMVTTMLAHLNKIAEQELTITEVFERRTVAKLAEILEQQESEELELGTI</sequence>
<evidence type="ECO:0000256" key="1">
    <source>
        <dbReference type="ARBA" id="ARBA00022450"/>
    </source>
</evidence>
<dbReference type="GO" id="GO:0044550">
    <property type="term" value="P:secondary metabolite biosynthetic process"/>
    <property type="evidence" value="ECO:0007669"/>
    <property type="project" value="TreeGrafter"/>
</dbReference>
<feature type="non-terminal residue" evidence="4">
    <location>
        <position position="1"/>
    </location>
</feature>
<dbReference type="Pfam" id="PF00550">
    <property type="entry name" value="PP-binding"/>
    <property type="match status" value="1"/>
</dbReference>